<dbReference type="NCBIfam" id="TIGR03435">
    <property type="entry name" value="Soli_TIGR03435"/>
    <property type="match status" value="1"/>
</dbReference>
<feature type="domain" description="Thioredoxin" evidence="2">
    <location>
        <begin position="26"/>
        <end position="166"/>
    </location>
</feature>
<dbReference type="Proteomes" id="UP000271010">
    <property type="component" value="Unassembled WGS sequence"/>
</dbReference>
<dbReference type="InterPro" id="IPR050553">
    <property type="entry name" value="Thioredoxin_ResA/DsbE_sf"/>
</dbReference>
<evidence type="ECO:0000313" key="4">
    <source>
        <dbReference type="Proteomes" id="UP000271010"/>
    </source>
</evidence>
<dbReference type="InterPro" id="IPR013740">
    <property type="entry name" value="Redoxin"/>
</dbReference>
<dbReference type="AlphaFoldDB" id="A0A3M9MWE5"/>
<evidence type="ECO:0000259" key="2">
    <source>
        <dbReference type="PROSITE" id="PS51352"/>
    </source>
</evidence>
<evidence type="ECO:0000256" key="1">
    <source>
        <dbReference type="SAM" id="SignalP"/>
    </source>
</evidence>
<dbReference type="Pfam" id="PF12543">
    <property type="entry name" value="DUF3738"/>
    <property type="match status" value="1"/>
</dbReference>
<dbReference type="PANTHER" id="PTHR42852:SF18">
    <property type="entry name" value="CHROMOSOME UNDETERMINED SCAFFOLD_47, WHOLE GENOME SHOTGUN SEQUENCE"/>
    <property type="match status" value="1"/>
</dbReference>
<dbReference type="InterPro" id="IPR017801">
    <property type="entry name" value="DUF3738"/>
</dbReference>
<protein>
    <submittedName>
        <fullName evidence="3">TIGR03435 family protein</fullName>
    </submittedName>
</protein>
<keyword evidence="4" id="KW-1185">Reference proteome</keyword>
<accession>A0A3M9MWE5</accession>
<sequence>MINDMKKLLSLCFLIAVLHGQLLAQTNIGEAAPAITFPTVLNGASRSLHLADLKGKAVLLEFWATWCGPCVQAMPHLQELQQQFKDRLQVITVTEETEQRIRRFLVNRPSQLLFAVADTGGARKAFPYRMFPHSVLISPEGKVVAITSPQNITSAVIEKVLAGGPVDLPLKEDNLTADPLTYFTVAADTRAHFLVQPELKGVGGLSHSYLKDPVFKGRRLTMINLPLESVYRLAYESLPHGRTLDLTTGESVEENKTKYCFDIIVPQGQEAQLLPTLRKELQKMFTVRARLEKRLRAVYVLQVADAAKVKKNPVSQAKTEVFEASAGVFDGEHVTLAKVADYLESFGMVNLPVVDETGDKTFYDLSFEFEPEKKGAVHEALANLGLKLEKAQRPIDVLVFR</sequence>
<dbReference type="EMBL" id="RJJE01000009">
    <property type="protein sequence ID" value="RNI29846.1"/>
    <property type="molecule type" value="Genomic_DNA"/>
</dbReference>
<dbReference type="CDD" id="cd02966">
    <property type="entry name" value="TlpA_like_family"/>
    <property type="match status" value="1"/>
</dbReference>
<dbReference type="InterPro" id="IPR036249">
    <property type="entry name" value="Thioredoxin-like_sf"/>
</dbReference>
<proteinExistence type="predicted"/>
<dbReference type="InterPro" id="IPR013766">
    <property type="entry name" value="Thioredoxin_domain"/>
</dbReference>
<dbReference type="GO" id="GO:0016491">
    <property type="term" value="F:oxidoreductase activity"/>
    <property type="evidence" value="ECO:0007669"/>
    <property type="project" value="InterPro"/>
</dbReference>
<evidence type="ECO:0000313" key="3">
    <source>
        <dbReference type="EMBL" id="RNI29846.1"/>
    </source>
</evidence>
<keyword evidence="1" id="KW-0732">Signal</keyword>
<name>A0A3M9MWE5_9BACT</name>
<comment type="caution">
    <text evidence="3">The sequence shown here is derived from an EMBL/GenBank/DDBJ whole genome shotgun (WGS) entry which is preliminary data.</text>
</comment>
<feature type="chain" id="PRO_5018168267" evidence="1">
    <location>
        <begin position="25"/>
        <end position="401"/>
    </location>
</feature>
<organism evidence="3 4">
    <name type="scientific">Rufibacter immobilis</name>
    <dbReference type="NCBI Taxonomy" id="1348778"/>
    <lineage>
        <taxon>Bacteria</taxon>
        <taxon>Pseudomonadati</taxon>
        <taxon>Bacteroidota</taxon>
        <taxon>Cytophagia</taxon>
        <taxon>Cytophagales</taxon>
        <taxon>Hymenobacteraceae</taxon>
        <taxon>Rufibacter</taxon>
    </lineage>
</organism>
<dbReference type="SUPFAM" id="SSF52833">
    <property type="entry name" value="Thioredoxin-like"/>
    <property type="match status" value="1"/>
</dbReference>
<dbReference type="Pfam" id="PF08534">
    <property type="entry name" value="Redoxin"/>
    <property type="match status" value="1"/>
</dbReference>
<dbReference type="Gene3D" id="3.40.30.10">
    <property type="entry name" value="Glutaredoxin"/>
    <property type="match status" value="1"/>
</dbReference>
<reference evidence="3 4" key="1">
    <citation type="submission" date="2018-11" db="EMBL/GenBank/DDBJ databases">
        <title>Rufibacter latericius sp. nov., isolated from water in Baiyang Lake.</title>
        <authorList>
            <person name="Yang Y."/>
        </authorList>
    </citation>
    <scope>NUCLEOTIDE SEQUENCE [LARGE SCALE GENOMIC DNA]</scope>
    <source>
        <strain evidence="3 4">MCC P1</strain>
    </source>
</reference>
<feature type="signal peptide" evidence="1">
    <location>
        <begin position="1"/>
        <end position="24"/>
    </location>
</feature>
<dbReference type="OrthoDB" id="1118217at2"/>
<dbReference type="PROSITE" id="PS51352">
    <property type="entry name" value="THIOREDOXIN_2"/>
    <property type="match status" value="1"/>
</dbReference>
<gene>
    <name evidence="3" type="ORF">EFA69_09935</name>
</gene>
<dbReference type="PANTHER" id="PTHR42852">
    <property type="entry name" value="THIOL:DISULFIDE INTERCHANGE PROTEIN DSBE"/>
    <property type="match status" value="1"/>
</dbReference>